<organism evidence="1 2">
    <name type="scientific">Entomophthora muscae</name>
    <dbReference type="NCBI Taxonomy" id="34485"/>
    <lineage>
        <taxon>Eukaryota</taxon>
        <taxon>Fungi</taxon>
        <taxon>Fungi incertae sedis</taxon>
        <taxon>Zoopagomycota</taxon>
        <taxon>Entomophthoromycotina</taxon>
        <taxon>Entomophthoromycetes</taxon>
        <taxon>Entomophthorales</taxon>
        <taxon>Entomophthoraceae</taxon>
        <taxon>Entomophthora</taxon>
    </lineage>
</organism>
<dbReference type="Proteomes" id="UP001165960">
    <property type="component" value="Unassembled WGS sequence"/>
</dbReference>
<comment type="caution">
    <text evidence="1">The sequence shown here is derived from an EMBL/GenBank/DDBJ whole genome shotgun (WGS) entry which is preliminary data.</text>
</comment>
<keyword evidence="2" id="KW-1185">Reference proteome</keyword>
<dbReference type="EMBL" id="QTSX02001842">
    <property type="protein sequence ID" value="KAJ9079209.1"/>
    <property type="molecule type" value="Genomic_DNA"/>
</dbReference>
<evidence type="ECO:0000313" key="2">
    <source>
        <dbReference type="Proteomes" id="UP001165960"/>
    </source>
</evidence>
<sequence length="140" mass="15413">MYWGSQVLSFSIGSNRERLTSKTHSLNKLVEAVVPAPQSIGFGDQSPSAGNETRAMSVAYETALSNCNTAFSMVKVEPEPLHETSFSAFSSSKNYPPTTVHLPHPASACDLSHPEYFEDAHSWLTSETLEQHAMDYMKTL</sequence>
<gene>
    <name evidence="1" type="ORF">DSO57_1037747</name>
</gene>
<reference evidence="1" key="1">
    <citation type="submission" date="2022-04" db="EMBL/GenBank/DDBJ databases">
        <title>Genome of the entomopathogenic fungus Entomophthora muscae.</title>
        <authorList>
            <person name="Elya C."/>
            <person name="Lovett B.R."/>
            <person name="Lee E."/>
            <person name="Macias A.M."/>
            <person name="Hajek A.E."/>
            <person name="De Bivort B.L."/>
            <person name="Kasson M.T."/>
            <person name="De Fine Licht H.H."/>
            <person name="Stajich J.E."/>
        </authorList>
    </citation>
    <scope>NUCLEOTIDE SEQUENCE</scope>
    <source>
        <strain evidence="1">Berkeley</strain>
    </source>
</reference>
<name>A0ACC2TWR7_9FUNG</name>
<evidence type="ECO:0000313" key="1">
    <source>
        <dbReference type="EMBL" id="KAJ9079209.1"/>
    </source>
</evidence>
<protein>
    <submittedName>
        <fullName evidence="1">Uncharacterized protein</fullName>
    </submittedName>
</protein>
<accession>A0ACC2TWR7</accession>
<proteinExistence type="predicted"/>